<name>A0AAV5DJM7_ELECO</name>
<keyword evidence="3" id="KW-1185">Reference proteome</keyword>
<dbReference type="AlphaFoldDB" id="A0AAV5DJM7"/>
<organism evidence="2 3">
    <name type="scientific">Eleusine coracana subsp. coracana</name>
    <dbReference type="NCBI Taxonomy" id="191504"/>
    <lineage>
        <taxon>Eukaryota</taxon>
        <taxon>Viridiplantae</taxon>
        <taxon>Streptophyta</taxon>
        <taxon>Embryophyta</taxon>
        <taxon>Tracheophyta</taxon>
        <taxon>Spermatophyta</taxon>
        <taxon>Magnoliopsida</taxon>
        <taxon>Liliopsida</taxon>
        <taxon>Poales</taxon>
        <taxon>Poaceae</taxon>
        <taxon>PACMAD clade</taxon>
        <taxon>Chloridoideae</taxon>
        <taxon>Cynodonteae</taxon>
        <taxon>Eleusininae</taxon>
        <taxon>Eleusine</taxon>
    </lineage>
</organism>
<dbReference type="EMBL" id="BQKI01000017">
    <property type="protein sequence ID" value="GJN10120.1"/>
    <property type="molecule type" value="Genomic_DNA"/>
</dbReference>
<evidence type="ECO:0000256" key="1">
    <source>
        <dbReference type="SAM" id="MobiDB-lite"/>
    </source>
</evidence>
<dbReference type="Proteomes" id="UP001054889">
    <property type="component" value="Unassembled WGS sequence"/>
</dbReference>
<reference evidence="2" key="2">
    <citation type="submission" date="2021-12" db="EMBL/GenBank/DDBJ databases">
        <title>Resequencing data analysis of finger millet.</title>
        <authorList>
            <person name="Hatakeyama M."/>
            <person name="Aluri S."/>
            <person name="Balachadran M.T."/>
            <person name="Sivarajan S.R."/>
            <person name="Poveda L."/>
            <person name="Shimizu-Inatsugi R."/>
            <person name="Schlapbach R."/>
            <person name="Sreeman S.M."/>
            <person name="Shimizu K.K."/>
        </authorList>
    </citation>
    <scope>NUCLEOTIDE SEQUENCE</scope>
</reference>
<accession>A0AAV5DJM7</accession>
<reference evidence="2" key="1">
    <citation type="journal article" date="2018" name="DNA Res.">
        <title>Multiple hybrid de novo genome assembly of finger millet, an orphan allotetraploid crop.</title>
        <authorList>
            <person name="Hatakeyama M."/>
            <person name="Aluri S."/>
            <person name="Balachadran M.T."/>
            <person name="Sivarajan S.R."/>
            <person name="Patrignani A."/>
            <person name="Gruter S."/>
            <person name="Poveda L."/>
            <person name="Shimizu-Inatsugi R."/>
            <person name="Baeten J."/>
            <person name="Francoijs K.J."/>
            <person name="Nataraja K.N."/>
            <person name="Reddy Y.A.N."/>
            <person name="Phadnis S."/>
            <person name="Ravikumar R.L."/>
            <person name="Schlapbach R."/>
            <person name="Sreeman S.M."/>
            <person name="Shimizu K.K."/>
        </authorList>
    </citation>
    <scope>NUCLEOTIDE SEQUENCE</scope>
</reference>
<proteinExistence type="predicted"/>
<protein>
    <submittedName>
        <fullName evidence="2">Uncharacterized protein</fullName>
    </submittedName>
</protein>
<comment type="caution">
    <text evidence="2">The sequence shown here is derived from an EMBL/GenBank/DDBJ whole genome shotgun (WGS) entry which is preliminary data.</text>
</comment>
<evidence type="ECO:0000313" key="3">
    <source>
        <dbReference type="Proteomes" id="UP001054889"/>
    </source>
</evidence>
<feature type="region of interest" description="Disordered" evidence="1">
    <location>
        <begin position="57"/>
        <end position="77"/>
    </location>
</feature>
<gene>
    <name evidence="2" type="primary">ga28184</name>
    <name evidence="2" type="ORF">PR202_ga28184</name>
</gene>
<evidence type="ECO:0000313" key="2">
    <source>
        <dbReference type="EMBL" id="GJN10120.1"/>
    </source>
</evidence>
<sequence>MLRTQRWRLDPPTCVLLVKGARRSTVRVHTAVAADTRGIANPQGALQCWTGKADVCGGSGSSSVRRGGGSSGVRRSGGCVARCSSVAA</sequence>